<feature type="compositionally biased region" description="Polar residues" evidence="1">
    <location>
        <begin position="327"/>
        <end position="338"/>
    </location>
</feature>
<keyword evidence="3" id="KW-1185">Reference proteome</keyword>
<gene>
    <name evidence="2" type="ORF">ALTATR162_LOCUS453</name>
</gene>
<dbReference type="OrthoDB" id="3695057at2759"/>
<protein>
    <submittedName>
        <fullName evidence="2">Uncharacterized protein</fullName>
    </submittedName>
</protein>
<dbReference type="GeneID" id="67016207"/>
<evidence type="ECO:0000256" key="1">
    <source>
        <dbReference type="SAM" id="MobiDB-lite"/>
    </source>
</evidence>
<evidence type="ECO:0000313" key="3">
    <source>
        <dbReference type="Proteomes" id="UP000676310"/>
    </source>
</evidence>
<name>A0A8J2HVB4_9PLEO</name>
<proteinExistence type="predicted"/>
<feature type="region of interest" description="Disordered" evidence="1">
    <location>
        <begin position="327"/>
        <end position="357"/>
    </location>
</feature>
<evidence type="ECO:0000313" key="2">
    <source>
        <dbReference type="EMBL" id="CAG5138857.1"/>
    </source>
</evidence>
<accession>A0A8J2HVB4</accession>
<reference evidence="2" key="1">
    <citation type="submission" date="2021-05" db="EMBL/GenBank/DDBJ databases">
        <authorList>
            <person name="Stam R."/>
        </authorList>
    </citation>
    <scope>NUCLEOTIDE SEQUENCE</scope>
    <source>
        <strain evidence="2">CS162</strain>
    </source>
</reference>
<dbReference type="EMBL" id="CAJRGZ010000014">
    <property type="protein sequence ID" value="CAG5138857.1"/>
    <property type="molecule type" value="Genomic_DNA"/>
</dbReference>
<organism evidence="2 3">
    <name type="scientific">Alternaria atra</name>
    <dbReference type="NCBI Taxonomy" id="119953"/>
    <lineage>
        <taxon>Eukaryota</taxon>
        <taxon>Fungi</taxon>
        <taxon>Dikarya</taxon>
        <taxon>Ascomycota</taxon>
        <taxon>Pezizomycotina</taxon>
        <taxon>Dothideomycetes</taxon>
        <taxon>Pleosporomycetidae</taxon>
        <taxon>Pleosporales</taxon>
        <taxon>Pleosporineae</taxon>
        <taxon>Pleosporaceae</taxon>
        <taxon>Alternaria</taxon>
        <taxon>Alternaria sect. Ulocladioides</taxon>
    </lineage>
</organism>
<dbReference type="Proteomes" id="UP000676310">
    <property type="component" value="Unassembled WGS sequence"/>
</dbReference>
<dbReference type="RefSeq" id="XP_043163982.1">
    <property type="nucleotide sequence ID" value="XM_043308047.1"/>
</dbReference>
<dbReference type="AlphaFoldDB" id="A0A8J2HVB4"/>
<sequence>MAFPEYQEDLIQALNLCKPSDVIENKALLECFRGFIQRGTIHEWCRILPENVGARDAFNAIEHLRVPVRAADAATQQPHDALRLPHEEYFEKRVAGKGERSLQRLRRLNEIAQHMTGAQITTQSPEVHDGFSSADPIAQAKAMYERIEQPTNQSTTAYRHWLILFGDAVDQCAVLQPLHLSKGRDSKTAALEKIALELGIETKTVAKKYTLSRRYLKIAEIGGPGSLRSINGLKWHIERVSEEDIQLLCDYRKDMLPTAEKQSRALDSIVIKEFTHGLQAQGVNVAEIAEGCTRLAKLICRHVEIKSSTQGDTILPKSVNIGSNEHAQHTFPRSTAGSETRMDVRPPSHTMSPDSQGPVPIRHALQSQQLCSTAETYTNTAKRRRVSGNEDVQPPTVCPILMPEDNGSTTQAQGQRFSTDISILPEQQYNSASPFEEAGTIEHGIISPTSHMDPDGDLVPSSEETEDTTLPSYGMLDLFGHDQTSYCFGEI</sequence>
<comment type="caution">
    <text evidence="2">The sequence shown here is derived from an EMBL/GenBank/DDBJ whole genome shotgun (WGS) entry which is preliminary data.</text>
</comment>